<comment type="caution">
    <text evidence="1">The sequence shown here is derived from an EMBL/GenBank/DDBJ whole genome shotgun (WGS) entry which is preliminary data.</text>
</comment>
<dbReference type="Proteomes" id="UP000549617">
    <property type="component" value="Unassembled WGS sequence"/>
</dbReference>
<keyword evidence="2" id="KW-1185">Reference proteome</keyword>
<dbReference type="Pfam" id="PF04267">
    <property type="entry name" value="SoxD"/>
    <property type="match status" value="1"/>
</dbReference>
<dbReference type="GO" id="GO:0008115">
    <property type="term" value="F:sarcosine oxidase activity"/>
    <property type="evidence" value="ECO:0007669"/>
    <property type="project" value="InterPro"/>
</dbReference>
<gene>
    <name evidence="1" type="ORF">FHS49_002018</name>
</gene>
<proteinExistence type="predicted"/>
<dbReference type="InterPro" id="IPR038561">
    <property type="entry name" value="SoxD_sf"/>
</dbReference>
<dbReference type="GO" id="GO:0046653">
    <property type="term" value="P:tetrahydrofolate metabolic process"/>
    <property type="evidence" value="ECO:0007669"/>
    <property type="project" value="InterPro"/>
</dbReference>
<dbReference type="InterPro" id="IPR006279">
    <property type="entry name" value="SoxD"/>
</dbReference>
<dbReference type="EMBL" id="JACIJC010000003">
    <property type="protein sequence ID" value="MBB5686002.1"/>
    <property type="molecule type" value="Genomic_DNA"/>
</dbReference>
<organism evidence="1 2">
    <name type="scientific">Sphingobium boeckii</name>
    <dbReference type="NCBI Taxonomy" id="1082345"/>
    <lineage>
        <taxon>Bacteria</taxon>
        <taxon>Pseudomonadati</taxon>
        <taxon>Pseudomonadota</taxon>
        <taxon>Alphaproteobacteria</taxon>
        <taxon>Sphingomonadales</taxon>
        <taxon>Sphingomonadaceae</taxon>
        <taxon>Sphingobium</taxon>
    </lineage>
</organism>
<reference evidence="1 2" key="1">
    <citation type="submission" date="2020-08" db="EMBL/GenBank/DDBJ databases">
        <title>Genomic Encyclopedia of Type Strains, Phase IV (KMG-IV): sequencing the most valuable type-strain genomes for metagenomic binning, comparative biology and taxonomic classification.</title>
        <authorList>
            <person name="Goeker M."/>
        </authorList>
    </citation>
    <scope>NUCLEOTIDE SEQUENCE [LARGE SCALE GENOMIC DNA]</scope>
    <source>
        <strain evidence="1 2">DSM 25079</strain>
    </source>
</reference>
<evidence type="ECO:0000313" key="1">
    <source>
        <dbReference type="EMBL" id="MBB5686002.1"/>
    </source>
</evidence>
<dbReference type="Gene3D" id="3.30.2270.10">
    <property type="entry name" value="Folate-binding superfamily"/>
    <property type="match status" value="1"/>
</dbReference>
<dbReference type="AlphaFoldDB" id="A0A7W9AHX3"/>
<protein>
    <submittedName>
        <fullName evidence="1">Heterotetrameric sarcosine oxidase delta subunit</fullName>
    </submittedName>
</protein>
<evidence type="ECO:0000313" key="2">
    <source>
        <dbReference type="Proteomes" id="UP000549617"/>
    </source>
</evidence>
<sequence length="103" mass="11554">MKPPPRGSSIDMLSVPCPYCGPRDETEFVNGGEGHVDRPVPPEAVGDADWAAYLFFHDNPKGHLRERWLHAFGCRRWFHAIRSTADHAIALTYPIDAKPDFPA</sequence>
<accession>A0A7W9AHX3</accession>
<name>A0A7W9AHX3_9SPHN</name>